<keyword evidence="1" id="KW-0472">Membrane</keyword>
<protein>
    <submittedName>
        <fullName evidence="2">Uncharacterized protein</fullName>
    </submittedName>
</protein>
<feature type="transmembrane region" description="Helical" evidence="1">
    <location>
        <begin position="49"/>
        <end position="74"/>
    </location>
</feature>
<dbReference type="EMBL" id="GBRH01172228">
    <property type="protein sequence ID" value="JAE25668.1"/>
    <property type="molecule type" value="Transcribed_RNA"/>
</dbReference>
<feature type="transmembrane region" description="Helical" evidence="1">
    <location>
        <begin position="12"/>
        <end position="29"/>
    </location>
</feature>
<organism evidence="2">
    <name type="scientific">Arundo donax</name>
    <name type="common">Giant reed</name>
    <name type="synonym">Donax arundinaceus</name>
    <dbReference type="NCBI Taxonomy" id="35708"/>
    <lineage>
        <taxon>Eukaryota</taxon>
        <taxon>Viridiplantae</taxon>
        <taxon>Streptophyta</taxon>
        <taxon>Embryophyta</taxon>
        <taxon>Tracheophyta</taxon>
        <taxon>Spermatophyta</taxon>
        <taxon>Magnoliopsida</taxon>
        <taxon>Liliopsida</taxon>
        <taxon>Poales</taxon>
        <taxon>Poaceae</taxon>
        <taxon>PACMAD clade</taxon>
        <taxon>Arundinoideae</taxon>
        <taxon>Arundineae</taxon>
        <taxon>Arundo</taxon>
    </lineage>
</organism>
<proteinExistence type="predicted"/>
<name>A0A0A9GYJ0_ARUDO</name>
<reference evidence="2" key="1">
    <citation type="submission" date="2014-09" db="EMBL/GenBank/DDBJ databases">
        <authorList>
            <person name="Magalhaes I.L.F."/>
            <person name="Oliveira U."/>
            <person name="Santos F.R."/>
            <person name="Vidigal T.H.D.A."/>
            <person name="Brescovit A.D."/>
            <person name="Santos A.J."/>
        </authorList>
    </citation>
    <scope>NUCLEOTIDE SEQUENCE</scope>
    <source>
        <tissue evidence="2">Shoot tissue taken approximately 20 cm above the soil surface</tissue>
    </source>
</reference>
<evidence type="ECO:0000256" key="1">
    <source>
        <dbReference type="SAM" id="Phobius"/>
    </source>
</evidence>
<keyword evidence="1" id="KW-0812">Transmembrane</keyword>
<accession>A0A0A9GYJ0</accession>
<evidence type="ECO:0000313" key="2">
    <source>
        <dbReference type="EMBL" id="JAE25668.1"/>
    </source>
</evidence>
<reference evidence="2" key="2">
    <citation type="journal article" date="2015" name="Data Brief">
        <title>Shoot transcriptome of the giant reed, Arundo donax.</title>
        <authorList>
            <person name="Barrero R.A."/>
            <person name="Guerrero F.D."/>
            <person name="Moolhuijzen P."/>
            <person name="Goolsby J.A."/>
            <person name="Tidwell J."/>
            <person name="Bellgard S.E."/>
            <person name="Bellgard M.I."/>
        </authorList>
    </citation>
    <scope>NUCLEOTIDE SEQUENCE</scope>
    <source>
        <tissue evidence="2">Shoot tissue taken approximately 20 cm above the soil surface</tissue>
    </source>
</reference>
<sequence>MIIMYSTDQTKLSSLNTSLWFCFVLFRMISINRIHLRNPFEIDLHVISFFLFCFTASAFDIGVLLDLLCDYFVITAVSSARSGQIKTKSWSVYALDVLDVIPAMTKAGAARLGEEEASTGRQV</sequence>
<dbReference type="AlphaFoldDB" id="A0A0A9GYJ0"/>
<keyword evidence="1" id="KW-1133">Transmembrane helix</keyword>